<dbReference type="InterPro" id="IPR022346">
    <property type="entry name" value="T2SS_GspH"/>
</dbReference>
<evidence type="ECO:0000313" key="13">
    <source>
        <dbReference type="EMBL" id="HEN14578.1"/>
    </source>
</evidence>
<dbReference type="GO" id="GO:0005886">
    <property type="term" value="C:plasma membrane"/>
    <property type="evidence" value="ECO:0007669"/>
    <property type="project" value="UniProtKB-SubCell"/>
</dbReference>
<name>A0A7C2JZG1_9PLAN</name>
<keyword evidence="3" id="KW-1003">Cell membrane</keyword>
<dbReference type="SUPFAM" id="SSF54523">
    <property type="entry name" value="Pili subunits"/>
    <property type="match status" value="1"/>
</dbReference>
<keyword evidence="6 11" id="KW-0812">Transmembrane</keyword>
<keyword evidence="8 11" id="KW-0472">Membrane</keyword>
<evidence type="ECO:0000256" key="8">
    <source>
        <dbReference type="ARBA" id="ARBA00023136"/>
    </source>
</evidence>
<dbReference type="NCBIfam" id="TIGR02532">
    <property type="entry name" value="IV_pilin_GFxxxE"/>
    <property type="match status" value="1"/>
</dbReference>
<sequence length="228" mass="23063">MVGAALPTVCRNRRRGGLFGLSLAAAGLAGGPLMIAGRQPPGRAAYTLVELLIVVTVLGILASIVVPALSSPSVLGLPAAARALAGDLRLASGLAVQYNTTYAVRFDSSTHSYELVHTGAASPPPLVNPSAPAGTPAGQYVVKIGDLAGTGQRPEGVRLLGVRLAAAGTSVTQISYGPQGGTGPGRAENTEIWLVGGSANRAHYARLTVSWLTGQVDIDLPGSKPAGW</sequence>
<comment type="similarity">
    <text evidence="9">Belongs to the GSP H family.</text>
</comment>
<gene>
    <name evidence="13" type="ORF">ENQ76_03810</name>
</gene>
<protein>
    <recommendedName>
        <fullName evidence="2">Type II secretion system protein H</fullName>
    </recommendedName>
    <alternativeName>
        <fullName evidence="10">General secretion pathway protein H</fullName>
    </alternativeName>
</protein>
<evidence type="ECO:0000256" key="6">
    <source>
        <dbReference type="ARBA" id="ARBA00022692"/>
    </source>
</evidence>
<feature type="domain" description="General secretion pathway GspH" evidence="12">
    <location>
        <begin position="80"/>
        <end position="212"/>
    </location>
</feature>
<dbReference type="Gene3D" id="3.30.700.10">
    <property type="entry name" value="Glycoprotein, Type 4 Pilin"/>
    <property type="match status" value="1"/>
</dbReference>
<dbReference type="Pfam" id="PF07963">
    <property type="entry name" value="N_methyl"/>
    <property type="match status" value="1"/>
</dbReference>
<keyword evidence="7 11" id="KW-1133">Transmembrane helix</keyword>
<dbReference type="GO" id="GO:0015628">
    <property type="term" value="P:protein secretion by the type II secretion system"/>
    <property type="evidence" value="ECO:0007669"/>
    <property type="project" value="InterPro"/>
</dbReference>
<dbReference type="EMBL" id="DSOK01000119">
    <property type="protein sequence ID" value="HEN14578.1"/>
    <property type="molecule type" value="Genomic_DNA"/>
</dbReference>
<accession>A0A7C2JZG1</accession>
<evidence type="ECO:0000256" key="9">
    <source>
        <dbReference type="ARBA" id="ARBA00025772"/>
    </source>
</evidence>
<dbReference type="Pfam" id="PF12019">
    <property type="entry name" value="GspH"/>
    <property type="match status" value="1"/>
</dbReference>
<evidence type="ECO:0000256" key="1">
    <source>
        <dbReference type="ARBA" id="ARBA00004377"/>
    </source>
</evidence>
<evidence type="ECO:0000256" key="3">
    <source>
        <dbReference type="ARBA" id="ARBA00022475"/>
    </source>
</evidence>
<reference evidence="13" key="1">
    <citation type="journal article" date="2020" name="mSystems">
        <title>Genome- and Community-Level Interaction Insights into Carbon Utilization and Element Cycling Functions of Hydrothermarchaeota in Hydrothermal Sediment.</title>
        <authorList>
            <person name="Zhou Z."/>
            <person name="Liu Y."/>
            <person name="Xu W."/>
            <person name="Pan J."/>
            <person name="Luo Z.H."/>
            <person name="Li M."/>
        </authorList>
    </citation>
    <scope>NUCLEOTIDE SEQUENCE [LARGE SCALE GENOMIC DNA]</scope>
    <source>
        <strain evidence="13">SpSt-339</strain>
    </source>
</reference>
<feature type="transmembrane region" description="Helical" evidence="11">
    <location>
        <begin position="48"/>
        <end position="69"/>
    </location>
</feature>
<comment type="subcellular location">
    <subcellularLocation>
        <location evidence="1">Cell inner membrane</location>
        <topology evidence="1">Single-pass membrane protein</topology>
    </subcellularLocation>
</comment>
<dbReference type="GO" id="GO:0015627">
    <property type="term" value="C:type II protein secretion system complex"/>
    <property type="evidence" value="ECO:0007669"/>
    <property type="project" value="InterPro"/>
</dbReference>
<evidence type="ECO:0000256" key="5">
    <source>
        <dbReference type="ARBA" id="ARBA00022519"/>
    </source>
</evidence>
<dbReference type="InterPro" id="IPR012902">
    <property type="entry name" value="N_methyl_site"/>
</dbReference>
<dbReference type="InterPro" id="IPR045584">
    <property type="entry name" value="Pilin-like"/>
</dbReference>
<evidence type="ECO:0000259" key="12">
    <source>
        <dbReference type="Pfam" id="PF12019"/>
    </source>
</evidence>
<evidence type="ECO:0000256" key="10">
    <source>
        <dbReference type="ARBA" id="ARBA00030775"/>
    </source>
</evidence>
<comment type="caution">
    <text evidence="13">The sequence shown here is derived from an EMBL/GenBank/DDBJ whole genome shotgun (WGS) entry which is preliminary data.</text>
</comment>
<dbReference type="AlphaFoldDB" id="A0A7C2JZG1"/>
<evidence type="ECO:0000256" key="7">
    <source>
        <dbReference type="ARBA" id="ARBA00022989"/>
    </source>
</evidence>
<proteinExistence type="inferred from homology"/>
<evidence type="ECO:0000256" key="11">
    <source>
        <dbReference type="SAM" id="Phobius"/>
    </source>
</evidence>
<feature type="transmembrane region" description="Helical" evidence="11">
    <location>
        <begin position="16"/>
        <end position="36"/>
    </location>
</feature>
<keyword evidence="4" id="KW-0488">Methylation</keyword>
<evidence type="ECO:0000256" key="2">
    <source>
        <dbReference type="ARBA" id="ARBA00021549"/>
    </source>
</evidence>
<evidence type="ECO:0000256" key="4">
    <source>
        <dbReference type="ARBA" id="ARBA00022481"/>
    </source>
</evidence>
<keyword evidence="5" id="KW-0997">Cell inner membrane</keyword>
<organism evidence="13">
    <name type="scientific">Schlesneria paludicola</name>
    <dbReference type="NCBI Taxonomy" id="360056"/>
    <lineage>
        <taxon>Bacteria</taxon>
        <taxon>Pseudomonadati</taxon>
        <taxon>Planctomycetota</taxon>
        <taxon>Planctomycetia</taxon>
        <taxon>Planctomycetales</taxon>
        <taxon>Planctomycetaceae</taxon>
        <taxon>Schlesneria</taxon>
    </lineage>
</organism>